<reference evidence="2 3" key="1">
    <citation type="submission" date="2016-07" db="EMBL/GenBank/DDBJ databases">
        <title>Pervasive Adenine N6-methylation of Active Genes in Fungi.</title>
        <authorList>
            <consortium name="DOE Joint Genome Institute"/>
            <person name="Mondo S.J."/>
            <person name="Dannebaum R.O."/>
            <person name="Kuo R.C."/>
            <person name="Labutti K."/>
            <person name="Haridas S."/>
            <person name="Kuo A."/>
            <person name="Salamov A."/>
            <person name="Ahrendt S.R."/>
            <person name="Lipzen A."/>
            <person name="Sullivan W."/>
            <person name="Andreopoulos W.B."/>
            <person name="Clum A."/>
            <person name="Lindquist E."/>
            <person name="Daum C."/>
            <person name="Ramamoorthy G.K."/>
            <person name="Gryganskyi A."/>
            <person name="Culley D."/>
            <person name="Magnuson J.K."/>
            <person name="James T.Y."/>
            <person name="O'Malley M.A."/>
            <person name="Stajich J.E."/>
            <person name="Spatafora J.W."/>
            <person name="Visel A."/>
            <person name="Grigoriev I.V."/>
        </authorList>
    </citation>
    <scope>NUCLEOTIDE SEQUENCE [LARGE SCALE GENOMIC DNA]</scope>
    <source>
        <strain evidence="2 3">JEL800</strain>
    </source>
</reference>
<proteinExistence type="predicted"/>
<evidence type="ECO:0000313" key="2">
    <source>
        <dbReference type="EMBL" id="ORY36687.1"/>
    </source>
</evidence>
<dbReference type="AlphaFoldDB" id="A0A1Y2BPZ7"/>
<feature type="transmembrane region" description="Helical" evidence="1">
    <location>
        <begin position="434"/>
        <end position="458"/>
    </location>
</feature>
<organism evidence="2 3">
    <name type="scientific">Rhizoclosmatium globosum</name>
    <dbReference type="NCBI Taxonomy" id="329046"/>
    <lineage>
        <taxon>Eukaryota</taxon>
        <taxon>Fungi</taxon>
        <taxon>Fungi incertae sedis</taxon>
        <taxon>Chytridiomycota</taxon>
        <taxon>Chytridiomycota incertae sedis</taxon>
        <taxon>Chytridiomycetes</taxon>
        <taxon>Chytridiales</taxon>
        <taxon>Chytriomycetaceae</taxon>
        <taxon>Rhizoclosmatium</taxon>
    </lineage>
</organism>
<keyword evidence="1" id="KW-0472">Membrane</keyword>
<feature type="transmembrane region" description="Helical" evidence="1">
    <location>
        <begin position="613"/>
        <end position="635"/>
    </location>
</feature>
<feature type="transmembrane region" description="Helical" evidence="1">
    <location>
        <begin position="582"/>
        <end position="601"/>
    </location>
</feature>
<accession>A0A1Y2BPZ7</accession>
<keyword evidence="1" id="KW-1133">Transmembrane helix</keyword>
<keyword evidence="3" id="KW-1185">Reference proteome</keyword>
<evidence type="ECO:0000313" key="3">
    <source>
        <dbReference type="Proteomes" id="UP000193642"/>
    </source>
</evidence>
<name>A0A1Y2BPZ7_9FUNG</name>
<keyword evidence="1" id="KW-0812">Transmembrane</keyword>
<evidence type="ECO:0000256" key="1">
    <source>
        <dbReference type="SAM" id="Phobius"/>
    </source>
</evidence>
<feature type="transmembrane region" description="Helical" evidence="1">
    <location>
        <begin position="513"/>
        <end position="543"/>
    </location>
</feature>
<dbReference type="EMBL" id="MCGO01000054">
    <property type="protein sequence ID" value="ORY36687.1"/>
    <property type="molecule type" value="Genomic_DNA"/>
</dbReference>
<protein>
    <submittedName>
        <fullName evidence="2">Uncharacterized protein</fullName>
    </submittedName>
</protein>
<gene>
    <name evidence="2" type="ORF">BCR33DRAFT_721899</name>
</gene>
<comment type="caution">
    <text evidence="2">The sequence shown here is derived from an EMBL/GenBank/DDBJ whole genome shotgun (WGS) entry which is preliminary data.</text>
</comment>
<dbReference type="OrthoDB" id="2158601at2759"/>
<feature type="transmembrane region" description="Helical" evidence="1">
    <location>
        <begin position="555"/>
        <end position="576"/>
    </location>
</feature>
<feature type="transmembrane region" description="Helical" evidence="1">
    <location>
        <begin position="387"/>
        <end position="414"/>
    </location>
</feature>
<sequence length="694" mass="78574">MNTTAFLSNYIPNLTDSMSPETQTQVVSQLCRKDIPLKSVMSTYWNLNATFYLPIQAQYKMIDCINQRSNGSAVEYFLNTNISPSRVFYWDPFTPKGFLWFASQSEATQATAIYAICLDSRFNVQFFKNTFTYFNASIAFSEKVQSGMSLCIETQMFLKEPITLESRKWFVSQSKDVQRTAVTRLCSSPIYNRNSLFDIFKYLGDALFQVQSEAQACLLTYKLEPAEIGFEYHLASTQVLVWLASQDVTDQNNFVRNVCFGYFKKAPHHYYTLVELLQILQTYSEYLMSTTGLLRVVQNQIQSCGPFYQQVTVSSVYEKHLWSPISRTWLQAQNSTVQGVFVERLCNDRNINSTVTTSLFNILDLSDSYVRKIMLDCTKTQDIIGDFVLNIQILIGTASVSAIGLLGLFILIYFEVTILDTPQTSILKRICTKFNFLLAACFASTGIDAALFGSFLWFKVLNQVTGMAEAVKMADISIIGSDLFHTLWCVCYLSFCWTRSESILMNVWPRTYWLIWILFPLSGLILFGPLISDVVVITFKDVVLERIGSRSMNRILFILESIAACMLFSVDALLLFTFTRLLINYAVGVICIIYSGAGIAKPMLTWKAYKLKLLMSVSSLIVNIILLSMKLSLFYDSKKSENITASKLQGISDSEVSGPIHVSNQSQNYRSTAVIFETKETIKSSQFKKSGGGV</sequence>
<dbReference type="Proteomes" id="UP000193642">
    <property type="component" value="Unassembled WGS sequence"/>
</dbReference>